<proteinExistence type="predicted"/>
<dbReference type="Proteomes" id="UP000009223">
    <property type="component" value="Chromosome"/>
</dbReference>
<evidence type="ECO:0000313" key="1">
    <source>
        <dbReference type="EMBL" id="AEF85409.1"/>
    </source>
</evidence>
<dbReference type="eggNOG" id="COG5423">
    <property type="taxonomic scope" value="Bacteria"/>
</dbReference>
<reference evidence="2" key="1">
    <citation type="submission" date="2009-12" db="EMBL/GenBank/DDBJ databases">
        <title>Complete sequence of Treponema primitia strain ZAS-2.</title>
        <authorList>
            <person name="Tetu S.G."/>
            <person name="Matson E."/>
            <person name="Ren Q."/>
            <person name="Seshadri R."/>
            <person name="Elbourne L."/>
            <person name="Hassan K.A."/>
            <person name="Durkin A."/>
            <person name="Radune D."/>
            <person name="Mohamoud Y."/>
            <person name="Shay R."/>
            <person name="Jin S."/>
            <person name="Zhang X."/>
            <person name="Lucey K."/>
            <person name="Ballor N.R."/>
            <person name="Ottesen E."/>
            <person name="Rosenthal R."/>
            <person name="Allen A."/>
            <person name="Leadbetter J.R."/>
            <person name="Paulsen I.T."/>
        </authorList>
    </citation>
    <scope>NUCLEOTIDE SEQUENCE [LARGE SCALE GENOMIC DNA]</scope>
    <source>
        <strain evidence="2">ATCC BAA-887 / DSM 12427 / ZAS-2</strain>
    </source>
</reference>
<evidence type="ECO:0008006" key="3">
    <source>
        <dbReference type="Google" id="ProtNLM"/>
    </source>
</evidence>
<organism evidence="1 2">
    <name type="scientific">Treponema primitia (strain ATCC BAA-887 / DSM 12427 / ZAS-2)</name>
    <dbReference type="NCBI Taxonomy" id="545694"/>
    <lineage>
        <taxon>Bacteria</taxon>
        <taxon>Pseudomonadati</taxon>
        <taxon>Spirochaetota</taxon>
        <taxon>Spirochaetia</taxon>
        <taxon>Spirochaetales</taxon>
        <taxon>Treponemataceae</taxon>
        <taxon>Treponema</taxon>
    </lineage>
</organism>
<dbReference type="Pfam" id="PF10050">
    <property type="entry name" value="DUF2284"/>
    <property type="match status" value="1"/>
</dbReference>
<keyword evidence="2" id="KW-1185">Reference proteome</keyword>
<reference evidence="1 2" key="2">
    <citation type="journal article" date="2011" name="ISME J.">
        <title>RNA-seq reveals cooperative metabolic interactions between two termite-gut spirochete species in co-culture.</title>
        <authorList>
            <person name="Rosenthal A.Z."/>
            <person name="Matson E.G."/>
            <person name="Eldar A."/>
            <person name="Leadbetter J.R."/>
        </authorList>
    </citation>
    <scope>NUCLEOTIDE SEQUENCE [LARGE SCALE GENOMIC DNA]</scope>
    <source>
        <strain evidence="2">ATCC BAA-887 / DSM 12427 / ZAS-2</strain>
    </source>
</reference>
<accession>F5YJD5</accession>
<dbReference type="EMBL" id="CP001843">
    <property type="protein sequence ID" value="AEF85409.1"/>
    <property type="molecule type" value="Genomic_DNA"/>
</dbReference>
<dbReference type="AlphaFoldDB" id="F5YJD5"/>
<dbReference type="HOGENOM" id="CLU_097790_2_0_12"/>
<dbReference type="STRING" id="545694.TREPR_0754"/>
<dbReference type="InterPro" id="IPR019271">
    <property type="entry name" value="DUF2284_metal-binding"/>
</dbReference>
<name>F5YJD5_TREPZ</name>
<dbReference type="KEGG" id="tpi:TREPR_0754"/>
<sequence length="191" mass="21345">MPSLSFVVEEGGTGMPTPFEAQLREAGVYEYGEVSPGDIEFTQEVRELCKANKCGLYGKTWACPPAVGTVEECRLRCLCYKTMLVFSGKYDIARPFDYKAMHSGMVDFRRVARNVGAAARDHWSDFLLLANEGCDTCEVCTYPDSPCRFPEKFHAALEGYGIYVFKLARQAGLRYDNGDLTITFFGALLHN</sequence>
<gene>
    <name evidence="1" type="ordered locus">TREPR_0754</name>
</gene>
<evidence type="ECO:0000313" key="2">
    <source>
        <dbReference type="Proteomes" id="UP000009223"/>
    </source>
</evidence>
<protein>
    <recommendedName>
        <fullName evidence="3">Metal-binding protein</fullName>
    </recommendedName>
</protein>